<dbReference type="SUPFAM" id="SSF55073">
    <property type="entry name" value="Nucleotide cyclase"/>
    <property type="match status" value="1"/>
</dbReference>
<keyword evidence="4" id="KW-1185">Reference proteome</keyword>
<dbReference type="SUPFAM" id="SSF141868">
    <property type="entry name" value="EAL domain-like"/>
    <property type="match status" value="1"/>
</dbReference>
<dbReference type="PROSITE" id="PS50883">
    <property type="entry name" value="EAL"/>
    <property type="match status" value="1"/>
</dbReference>
<sequence>MACRRVKGLCSVVHILGRLCLMLGIGFSGAMLQAEEILPGEFQPSNALALTPQERDWLQQNPRLKVAVKSGWMPVEFQLENHNHAGVSIQYLEQISQLTGLTFVIVNDHDNLTPADAPLMTGIRGQNPPAGFQLLKQPYLVTVNAIYMAANHPLAHHEISLRDLTDKTVAVFKGGPVAQKLKNEVPTIKIKLIDIADEAFDDLQSGYVDAYVGNELVLDYHIDLHKIQNIKKVGITAITSDVWMGVDANLPTLVSILNKATQQIGTNPPEIMNTWKASPAPERTQYLIAVPGVLALLLFLQLLKVYRSSKKQAVAAQQEIWFQANHDFLTKLPNRFQLKNEIDQAMQQARESKQSLGVIIIDLDNFKQINDTAGHAFGDEVLIKVAARIQCMIQPPSLTARFGGDEFLMMLPGIDQAGLQALCEKLLQVMSPLFEVQSKTVSVSMSIGAALFPDHGQDADELIMFADQALYQAKKSGKHQCVLFNQVIYEEFARKMQLIEALKEAIPQQQLSLHYQPIFRLSNLHCEKLEALLRWQHPQLGMIPPDVFIPIAEEHNFIIALGEWVFAQIIQDLQQIQQQFGKVEICINISSLQFAHPASLEQFLVTLNAQHIPGEQFCFEITERLLLDSSVNTMAMLNNLHHAGIKLAIDDFGTGYSSLAYLHKFMIDYVKIDKSFISSLTENEKNQALCKTMIYMGNQLNIKLIAEGVETQDQETLLKQMGCHYSQGYLRAKPHPLIAVKESLIQQD</sequence>
<dbReference type="SMART" id="SM00052">
    <property type="entry name" value="EAL"/>
    <property type="match status" value="1"/>
</dbReference>
<dbReference type="Gene3D" id="3.40.190.10">
    <property type="entry name" value="Periplasmic binding protein-like II"/>
    <property type="match status" value="2"/>
</dbReference>
<comment type="caution">
    <text evidence="3">The sequence shown here is derived from an EMBL/GenBank/DDBJ whole genome shotgun (WGS) entry which is preliminary data.</text>
</comment>
<dbReference type="InterPro" id="IPR029787">
    <property type="entry name" value="Nucleotide_cyclase"/>
</dbReference>
<organism evidence="3 4">
    <name type="scientific">Methylophilus glucosoxydans</name>
    <dbReference type="NCBI Taxonomy" id="752553"/>
    <lineage>
        <taxon>Bacteria</taxon>
        <taxon>Pseudomonadati</taxon>
        <taxon>Pseudomonadota</taxon>
        <taxon>Betaproteobacteria</taxon>
        <taxon>Nitrosomonadales</taxon>
        <taxon>Methylophilaceae</taxon>
        <taxon>Methylophilus</taxon>
    </lineage>
</organism>
<gene>
    <name evidence="3" type="ORF">ACFQ1T_00800</name>
</gene>
<evidence type="ECO:0000313" key="4">
    <source>
        <dbReference type="Proteomes" id="UP001597106"/>
    </source>
</evidence>
<evidence type="ECO:0000313" key="3">
    <source>
        <dbReference type="EMBL" id="MFD0928305.1"/>
    </source>
</evidence>
<dbReference type="InterPro" id="IPR052155">
    <property type="entry name" value="Biofilm_reg_signaling"/>
</dbReference>
<dbReference type="InterPro" id="IPR000160">
    <property type="entry name" value="GGDEF_dom"/>
</dbReference>
<evidence type="ECO:0000259" key="2">
    <source>
        <dbReference type="PROSITE" id="PS50887"/>
    </source>
</evidence>
<dbReference type="SMART" id="SM00267">
    <property type="entry name" value="GGDEF"/>
    <property type="match status" value="1"/>
</dbReference>
<dbReference type="PROSITE" id="PS50887">
    <property type="entry name" value="GGDEF"/>
    <property type="match status" value="1"/>
</dbReference>
<dbReference type="Pfam" id="PF00990">
    <property type="entry name" value="GGDEF"/>
    <property type="match status" value="1"/>
</dbReference>
<dbReference type="SUPFAM" id="SSF53850">
    <property type="entry name" value="Periplasmic binding protein-like II"/>
    <property type="match status" value="1"/>
</dbReference>
<protein>
    <submittedName>
        <fullName evidence="3">EAL domain-containing protein</fullName>
    </submittedName>
</protein>
<evidence type="ECO:0000259" key="1">
    <source>
        <dbReference type="PROSITE" id="PS50883"/>
    </source>
</evidence>
<dbReference type="CDD" id="cd01007">
    <property type="entry name" value="PBP2_BvgS_HisK_like"/>
    <property type="match status" value="1"/>
</dbReference>
<dbReference type="InterPro" id="IPR043128">
    <property type="entry name" value="Rev_trsase/Diguanyl_cyclase"/>
</dbReference>
<dbReference type="Proteomes" id="UP001597106">
    <property type="component" value="Unassembled WGS sequence"/>
</dbReference>
<accession>A0ABW3GEZ4</accession>
<dbReference type="PANTHER" id="PTHR44757">
    <property type="entry name" value="DIGUANYLATE CYCLASE DGCP"/>
    <property type="match status" value="1"/>
</dbReference>
<dbReference type="Pfam" id="PF00563">
    <property type="entry name" value="EAL"/>
    <property type="match status" value="1"/>
</dbReference>
<dbReference type="InterPro" id="IPR001633">
    <property type="entry name" value="EAL_dom"/>
</dbReference>
<dbReference type="Gene3D" id="3.30.70.270">
    <property type="match status" value="1"/>
</dbReference>
<dbReference type="InterPro" id="IPR035919">
    <property type="entry name" value="EAL_sf"/>
</dbReference>
<dbReference type="PANTHER" id="PTHR44757:SF2">
    <property type="entry name" value="BIOFILM ARCHITECTURE MAINTENANCE PROTEIN MBAA"/>
    <property type="match status" value="1"/>
</dbReference>
<dbReference type="NCBIfam" id="TIGR00254">
    <property type="entry name" value="GGDEF"/>
    <property type="match status" value="1"/>
</dbReference>
<dbReference type="CDD" id="cd01949">
    <property type="entry name" value="GGDEF"/>
    <property type="match status" value="1"/>
</dbReference>
<name>A0ABW3GEZ4_9PROT</name>
<dbReference type="Gene3D" id="3.20.20.450">
    <property type="entry name" value="EAL domain"/>
    <property type="match status" value="1"/>
</dbReference>
<feature type="domain" description="EAL" evidence="1">
    <location>
        <begin position="495"/>
        <end position="748"/>
    </location>
</feature>
<dbReference type="EMBL" id="JBHTJW010000001">
    <property type="protein sequence ID" value="MFD0928305.1"/>
    <property type="molecule type" value="Genomic_DNA"/>
</dbReference>
<feature type="domain" description="GGDEF" evidence="2">
    <location>
        <begin position="354"/>
        <end position="486"/>
    </location>
</feature>
<reference evidence="4" key="1">
    <citation type="journal article" date="2019" name="Int. J. Syst. Evol. Microbiol.">
        <title>The Global Catalogue of Microorganisms (GCM) 10K type strain sequencing project: providing services to taxonomists for standard genome sequencing and annotation.</title>
        <authorList>
            <consortium name="The Broad Institute Genomics Platform"/>
            <consortium name="The Broad Institute Genome Sequencing Center for Infectious Disease"/>
            <person name="Wu L."/>
            <person name="Ma J."/>
        </authorList>
    </citation>
    <scope>NUCLEOTIDE SEQUENCE [LARGE SCALE GENOMIC DNA]</scope>
    <source>
        <strain evidence="4">CCUG 59685</strain>
    </source>
</reference>
<proteinExistence type="predicted"/>
<dbReference type="CDD" id="cd01948">
    <property type="entry name" value="EAL"/>
    <property type="match status" value="1"/>
</dbReference>
<dbReference type="RefSeq" id="WP_379073414.1">
    <property type="nucleotide sequence ID" value="NZ_JBHTJW010000001.1"/>
</dbReference>